<evidence type="ECO:0000313" key="1">
    <source>
        <dbReference type="EMBL" id="MBB5077572.1"/>
    </source>
</evidence>
<organism evidence="1 2">
    <name type="scientific">Nonomuraea endophytica</name>
    <dbReference type="NCBI Taxonomy" id="714136"/>
    <lineage>
        <taxon>Bacteria</taxon>
        <taxon>Bacillati</taxon>
        <taxon>Actinomycetota</taxon>
        <taxon>Actinomycetes</taxon>
        <taxon>Streptosporangiales</taxon>
        <taxon>Streptosporangiaceae</taxon>
        <taxon>Nonomuraea</taxon>
    </lineage>
</organism>
<name>A0A7W8A111_9ACTN</name>
<keyword evidence="2" id="KW-1185">Reference proteome</keyword>
<comment type="caution">
    <text evidence="1">The sequence shown here is derived from an EMBL/GenBank/DDBJ whole genome shotgun (WGS) entry which is preliminary data.</text>
</comment>
<evidence type="ECO:0000313" key="2">
    <source>
        <dbReference type="Proteomes" id="UP000568380"/>
    </source>
</evidence>
<gene>
    <name evidence="1" type="ORF">HNR40_003045</name>
</gene>
<accession>A0A7W8A111</accession>
<dbReference type="EMBL" id="JACHIN010000003">
    <property type="protein sequence ID" value="MBB5077572.1"/>
    <property type="molecule type" value="Genomic_DNA"/>
</dbReference>
<sequence length="52" mass="5506">MRSTHLHELIAVSSHRTSEGLVAYFRCECGAWEVRASGGADVAIAATRGGCD</sequence>
<protein>
    <submittedName>
        <fullName evidence="1">Uncharacterized protein</fullName>
    </submittedName>
</protein>
<proteinExistence type="predicted"/>
<dbReference type="AlphaFoldDB" id="A0A7W8A111"/>
<dbReference type="Proteomes" id="UP000568380">
    <property type="component" value="Unassembled WGS sequence"/>
</dbReference>
<reference evidence="1 2" key="1">
    <citation type="submission" date="2020-08" db="EMBL/GenBank/DDBJ databases">
        <title>Genomic Encyclopedia of Type Strains, Phase IV (KMG-IV): sequencing the most valuable type-strain genomes for metagenomic binning, comparative biology and taxonomic classification.</title>
        <authorList>
            <person name="Goeker M."/>
        </authorList>
    </citation>
    <scope>NUCLEOTIDE SEQUENCE [LARGE SCALE GENOMIC DNA]</scope>
    <source>
        <strain evidence="1 2">DSM 45385</strain>
    </source>
</reference>
<dbReference type="RefSeq" id="WP_184961470.1">
    <property type="nucleotide sequence ID" value="NZ_JACHIN010000003.1"/>
</dbReference>